<reference evidence="2" key="1">
    <citation type="journal article" date="2023" name="G3 (Bethesda)">
        <title>Genome assembly and association tests identify interacting loci associated with vigor, precocity, and sex in interspecific pistachio rootstocks.</title>
        <authorList>
            <person name="Palmer W."/>
            <person name="Jacygrad E."/>
            <person name="Sagayaradj S."/>
            <person name="Cavanaugh K."/>
            <person name="Han R."/>
            <person name="Bertier L."/>
            <person name="Beede B."/>
            <person name="Kafkas S."/>
            <person name="Golino D."/>
            <person name="Preece J."/>
            <person name="Michelmore R."/>
        </authorList>
    </citation>
    <scope>NUCLEOTIDE SEQUENCE [LARGE SCALE GENOMIC DNA]</scope>
</reference>
<keyword evidence="2" id="KW-1185">Reference proteome</keyword>
<name>A0ACC1C1P6_9ROSI</name>
<comment type="caution">
    <text evidence="1">The sequence shown here is derived from an EMBL/GenBank/DDBJ whole genome shotgun (WGS) entry which is preliminary data.</text>
</comment>
<dbReference type="EMBL" id="CM047898">
    <property type="protein sequence ID" value="KAJ0106012.1"/>
    <property type="molecule type" value="Genomic_DNA"/>
</dbReference>
<evidence type="ECO:0000313" key="1">
    <source>
        <dbReference type="EMBL" id="KAJ0106012.1"/>
    </source>
</evidence>
<accession>A0ACC1C1P6</accession>
<dbReference type="Proteomes" id="UP001164250">
    <property type="component" value="Chromosome 2"/>
</dbReference>
<organism evidence="1 2">
    <name type="scientific">Pistacia atlantica</name>
    <dbReference type="NCBI Taxonomy" id="434234"/>
    <lineage>
        <taxon>Eukaryota</taxon>
        <taxon>Viridiplantae</taxon>
        <taxon>Streptophyta</taxon>
        <taxon>Embryophyta</taxon>
        <taxon>Tracheophyta</taxon>
        <taxon>Spermatophyta</taxon>
        <taxon>Magnoliopsida</taxon>
        <taxon>eudicotyledons</taxon>
        <taxon>Gunneridae</taxon>
        <taxon>Pentapetalae</taxon>
        <taxon>rosids</taxon>
        <taxon>malvids</taxon>
        <taxon>Sapindales</taxon>
        <taxon>Anacardiaceae</taxon>
        <taxon>Pistacia</taxon>
    </lineage>
</organism>
<proteinExistence type="predicted"/>
<gene>
    <name evidence="1" type="ORF">Patl1_19671</name>
</gene>
<sequence length="93" mass="10172">MKNLSEPLTETAGPDEVIGDLKRKLELFQTKVRQAVSVLKPQLSSESQISSVAAIQELEALAMMDISTPLKEDPQVAQSQPPEQQQPPQPPPL</sequence>
<evidence type="ECO:0000313" key="2">
    <source>
        <dbReference type="Proteomes" id="UP001164250"/>
    </source>
</evidence>
<protein>
    <submittedName>
        <fullName evidence="1">Uncharacterized protein</fullName>
    </submittedName>
</protein>